<proteinExistence type="predicted"/>
<accession>A0A1G4HZH4</accession>
<comment type="caution">
    <text evidence="2">The sequence shown here is derived from an EMBL/GenBank/DDBJ whole genome shotgun (WGS) entry which is preliminary data.</text>
</comment>
<feature type="region of interest" description="Disordered" evidence="1">
    <location>
        <begin position="1"/>
        <end position="25"/>
    </location>
</feature>
<gene>
    <name evidence="2" type="ORF">TEOVI_000584400</name>
</gene>
<dbReference type="PANTHER" id="PTHR36766:SF70">
    <property type="entry name" value="DISEASE RESISTANCE PROTEIN RGA4"/>
    <property type="match status" value="1"/>
</dbReference>
<protein>
    <recommendedName>
        <fullName evidence="4">Leucine-rich repeat protein (LRRP)</fullName>
    </recommendedName>
</protein>
<evidence type="ECO:0000313" key="2">
    <source>
        <dbReference type="EMBL" id="SCU64760.1"/>
    </source>
</evidence>
<dbReference type="GeneID" id="92379783"/>
<dbReference type="RefSeq" id="XP_067076464.1">
    <property type="nucleotide sequence ID" value="XM_067220363.1"/>
</dbReference>
<dbReference type="EMBL" id="CZPT02000145">
    <property type="protein sequence ID" value="SCU64760.1"/>
    <property type="molecule type" value="Genomic_DNA"/>
</dbReference>
<dbReference type="AlphaFoldDB" id="A0A1G4HZH4"/>
<dbReference type="VEuPathDB" id="TriTrypDB:TEOVI_000584400"/>
<evidence type="ECO:0008006" key="4">
    <source>
        <dbReference type="Google" id="ProtNLM"/>
    </source>
</evidence>
<reference evidence="2" key="1">
    <citation type="submission" date="2016-09" db="EMBL/GenBank/DDBJ databases">
        <authorList>
            <person name="Hebert L."/>
            <person name="Moumen B."/>
        </authorList>
    </citation>
    <scope>NUCLEOTIDE SEQUENCE [LARGE SCALE GENOMIC DNA]</scope>
    <source>
        <strain evidence="2">OVI</strain>
    </source>
</reference>
<keyword evidence="3" id="KW-1185">Reference proteome</keyword>
<sequence length="295" mass="32922">MTSASKKSTEENSEEVECTNSSRKRRMRQRERNIYISECHGIKELSSLVRRGFQQIMTARGLFISGCPDLVKLDDGTSGEEEGGEYYRQLEEVQVSRCPRLTDLSGLGKCKYLKVVDISDCRKLENIGELKSCRTLEKLALSRCTGLVDVNLRGFGKLLSFDIFKCANLTKICGLFGCPILETLTVEECGDVKEMEVRTIRGRVETLRIAGKRAMENVGFLCLFTNMKKLALCGCVGTVAEVLGEEAGGLPRLKWLEFIGIRMERQMKDKPGNGVAATEEGNNAKRVLPMIVQNE</sequence>
<dbReference type="Proteomes" id="UP000195570">
    <property type="component" value="Unassembled WGS sequence"/>
</dbReference>
<evidence type="ECO:0000256" key="1">
    <source>
        <dbReference type="SAM" id="MobiDB-lite"/>
    </source>
</evidence>
<dbReference type="Gene3D" id="3.80.10.10">
    <property type="entry name" value="Ribonuclease Inhibitor"/>
    <property type="match status" value="1"/>
</dbReference>
<evidence type="ECO:0000313" key="3">
    <source>
        <dbReference type="Proteomes" id="UP000195570"/>
    </source>
</evidence>
<dbReference type="InterPro" id="IPR032675">
    <property type="entry name" value="LRR_dom_sf"/>
</dbReference>
<dbReference type="PANTHER" id="PTHR36766">
    <property type="entry name" value="PLANT BROAD-SPECTRUM MILDEW RESISTANCE PROTEIN RPW8"/>
    <property type="match status" value="1"/>
</dbReference>
<dbReference type="SUPFAM" id="SSF52047">
    <property type="entry name" value="RNI-like"/>
    <property type="match status" value="1"/>
</dbReference>
<dbReference type="Pfam" id="PF23952">
    <property type="entry name" value="LRR_EndoS"/>
    <property type="match status" value="1"/>
</dbReference>
<organism evidence="2 3">
    <name type="scientific">Trypanosoma equiperdum</name>
    <dbReference type="NCBI Taxonomy" id="5694"/>
    <lineage>
        <taxon>Eukaryota</taxon>
        <taxon>Discoba</taxon>
        <taxon>Euglenozoa</taxon>
        <taxon>Kinetoplastea</taxon>
        <taxon>Metakinetoplastina</taxon>
        <taxon>Trypanosomatida</taxon>
        <taxon>Trypanosomatidae</taxon>
        <taxon>Trypanosoma</taxon>
    </lineage>
</organism>
<name>A0A1G4HZH4_TRYEQ</name>